<accession>D8UH48</accession>
<sequence length="2296" mass="239926">MDVESLGGISTSSSVERQAMREQLDAVRQTLNSLSSQPQPNASGVNATLEPALNEIVAKLSNIEGLYTSLTNKLEKVDLRVEDSERHIKELQHLSAGAINETRRLAGTGLPGISGTASLRTRNLAAAGMPTTPTQHALSPQRSTLGTLEGVPPHVTTSIQQHAAQIHKLIAGLDFLEAHIIRQDQLVETLQKQLLSVARDVATSSAGPESRNSPSELSLRVHDMGELLNKLRAHMYKVEKKTSSNDQALALLTQRIHAVESAAGQQKTGNGESSNEQEGTLAPSLVELVTAQEELRSMVRDLCRDVLELRDQLQAKLAPVASHASEPATCFVTGVAAEEGAEVPNLLVENKELKEFAARASKQIDELSGEMKQQKWQLQQQQEQLQQQQLLGVAPVDMAVDVAAGQLKAKVLELQGQVAFLEGRLQVAATRADVEALHSALQAVENKAPSVHATTELDSAFMAVQEDVARLQDRVAALQGGLSERAKEIAAARAEVQGLSAAVQSLSAVQTRVAEPLSAAAEDFVPNLKNITPGSPEASLLAAQVASSAKADLEEQFGQLRNRLETAMAAAEAAENAARKSAESAAAASEAAGQADKSAGAALQESMLAMVAALEQEQSALKEQVAQLAAQVSEEQAAIASGLLQVQEQVAAATGAAAEAVTCAQAVQEQQAASGRQERESAEQLRTMQAELREKVASVMEQLKERVEQGMQEMDTQLSVFSDRLNGAATTAQLEGALQQLRTAIADSSERYELAAASMEMLRAELILVTGRQDVLQTRMENVETVLGVDTRSSRLEATLGEDAEQKDGDAGEPGAVDDEDLRSGAAGVGDESGLAAVGSSCGRGLLDLVAELQSRVGGLEGALEAAAANMDQLRNLAHNNAERNQETIQQATAQLFQDLQCLSAAMDQRAASTSAGILAMEAASDAMQQKVNEQAGMTSELSARIESLQLRLENEVIARIQETSATVSSLSARVAHDYVNREQLGAIFKARDNMKRAVDELASVFNTGRLLLTASSDEEAANPTDSESGSVPHSGSGALSPRLVSALEDLAGKQAELEHQVQLALYRTEGVVRQEQLASMQQAMLTLEMQFRRLGVSSFPAQQQAPSAVQPASADLSDLRARVKALEDALALGETSAAQGTTAELSSDGGAGAAHLGNSQPALSSDRPADSPLRLSLTAEEHGDSSNPVRVSLLVANLEAAAAARLDVENPNPMGPESSADDDGGEPSLASMLHGVPSGANDDSGSAEGSPEALNRAALAAAAREAQAELRDLRRVLQDLVQQSEALRVEVAAEGAERLRLAESLAELQERLDLQVNATASTAAMVATMATDQPQDRVRLQVRVGATEAEADLAALASTVSTLVARVDAAEEALASAFVVRTPRSPTRQASTAAVLLPGAVAAEQAGAGNGPADVAQTDVRKEEEWDAEDASSEGGMRPALGLMVPVLPREVEQQLAALQTAQQKLESALAALGGRIAGLEAVDALEEVRAAASEAVLDSIPGMVSEQVAVVRQEIAALVGLQGEQLLERASLAARDAALAAAMQAATEAAEVRTPWAAEAAAPTSVSAEKGAYDERTAAICEVAATTAREVSRAVAREVAEEMVRGAAAAELKDVRGAVGSLTERMNDVDVLRDQLEALAVQVRESITTSTAAAAEADLANAQVPPATPTAAAVASIFTPATTALVIPPAPTPRGASPSVGGSRQAAVQPQQLAGNQQAAFLARLVEVVKRQSSRLHAQYSDAEETGMALAQVDHTLEEAEARLTDVRDANSPAFAETLVTVLEQVAALRYIGSQTHPAVQQMVLEHENRLDKIAEELKAISGGSPTAADTRSTAPHPAVVEEIGVLSLQVARMEADLARVTGQQAALDRAVKDMLTAVGSVRFASSSAPGSSAATEEPTGSRRHSTHEGEAAEGIVPESLEGGGEEEVPAGQPDGLDMASLAAHVRLLEGTLEAQLGSLRQELMAEIRVRAGSGGGAATVATAATAAELGELEKTVSKLHSAVTAIRNRLLAMQEYVDSTQAGGVALDQWHIRLTLRIPMGPPENRGMIKDMHIALGGLVRRVDTLEAASGPGNRSARVSGCGSASGLSADSGSVRELQSDLNKFERRLLTLESSSLEAAHALADLKGLGPRVTEAESRLLDACSKVAMGFGGSASSTVPVIPALGPGMSLPALSGSVRALERRLGGRLEAACSALDTLAGALSAAGRIQAESTANPFKAISAAVNNPVIVAMEKKLETVRAELLVAATSMSEDMRRDQQQFQLESRLASADPSVSGGGVYTSGGGGTLSFRT</sequence>
<dbReference type="OrthoDB" id="540365at2759"/>
<dbReference type="EMBL" id="GL378404">
    <property type="protein sequence ID" value="EFJ40941.1"/>
    <property type="molecule type" value="Genomic_DNA"/>
</dbReference>
<feature type="region of interest" description="Disordered" evidence="2">
    <location>
        <begin position="794"/>
        <end position="830"/>
    </location>
</feature>
<feature type="compositionally biased region" description="Low complexity" evidence="2">
    <location>
        <begin position="1888"/>
        <end position="1897"/>
    </location>
</feature>
<feature type="region of interest" description="Disordered" evidence="2">
    <location>
        <begin position="1"/>
        <end position="20"/>
    </location>
</feature>
<feature type="compositionally biased region" description="Polar residues" evidence="2">
    <location>
        <begin position="1137"/>
        <end position="1146"/>
    </location>
</feature>
<feature type="region of interest" description="Disordered" evidence="2">
    <location>
        <begin position="1690"/>
        <end position="1711"/>
    </location>
</feature>
<feature type="coiled-coil region" evidence="1">
    <location>
        <begin position="611"/>
        <end position="638"/>
    </location>
</feature>
<feature type="region of interest" description="Disordered" evidence="2">
    <location>
        <begin position="1017"/>
        <end position="1038"/>
    </location>
</feature>
<feature type="compositionally biased region" description="Polar residues" evidence="2">
    <location>
        <begin position="1702"/>
        <end position="1711"/>
    </location>
</feature>
<evidence type="ECO:0000313" key="4">
    <source>
        <dbReference type="Proteomes" id="UP000001058"/>
    </source>
</evidence>
<dbReference type="KEGG" id="vcn:VOLCADRAFT_107907"/>
<feature type="region of interest" description="Disordered" evidence="2">
    <location>
        <begin position="1207"/>
        <end position="1254"/>
    </location>
</feature>
<feature type="coiled-coil region" evidence="1">
    <location>
        <begin position="543"/>
        <end position="577"/>
    </location>
</feature>
<proteinExistence type="predicted"/>
<evidence type="ECO:0000313" key="3">
    <source>
        <dbReference type="EMBL" id="EFJ40941.1"/>
    </source>
</evidence>
<dbReference type="GeneID" id="9623079"/>
<feature type="region of interest" description="Disordered" evidence="2">
    <location>
        <begin position="1136"/>
        <end position="1172"/>
    </location>
</feature>
<feature type="region of interest" description="Disordered" evidence="2">
    <location>
        <begin position="261"/>
        <end position="280"/>
    </location>
</feature>
<keyword evidence="1" id="KW-0175">Coiled coil</keyword>
<feature type="region of interest" description="Disordered" evidence="2">
    <location>
        <begin position="1888"/>
        <end position="1931"/>
    </location>
</feature>
<feature type="coiled-coil region" evidence="1">
    <location>
        <begin position="1257"/>
        <end position="1291"/>
    </location>
</feature>
<reference evidence="3 4" key="1">
    <citation type="journal article" date="2010" name="Science">
        <title>Genomic analysis of organismal complexity in the multicellular green alga Volvox carteri.</title>
        <authorList>
            <person name="Prochnik S.E."/>
            <person name="Umen J."/>
            <person name="Nedelcu A.M."/>
            <person name="Hallmann A."/>
            <person name="Miller S.M."/>
            <person name="Nishii I."/>
            <person name="Ferris P."/>
            <person name="Kuo A."/>
            <person name="Mitros T."/>
            <person name="Fritz-Laylin L.K."/>
            <person name="Hellsten U."/>
            <person name="Chapman J."/>
            <person name="Simakov O."/>
            <person name="Rensing S.A."/>
            <person name="Terry A."/>
            <person name="Pangilinan J."/>
            <person name="Kapitonov V."/>
            <person name="Jurka J."/>
            <person name="Salamov A."/>
            <person name="Shapiro H."/>
            <person name="Schmutz J."/>
            <person name="Grimwood J."/>
            <person name="Lindquist E."/>
            <person name="Lucas S."/>
            <person name="Grigoriev I.V."/>
            <person name="Schmitt R."/>
            <person name="Kirk D."/>
            <person name="Rokhsar D.S."/>
        </authorList>
    </citation>
    <scope>NUCLEOTIDE SEQUENCE [LARGE SCALE GENOMIC DNA]</scope>
    <source>
        <strain evidence="4">f. Nagariensis / Eve</strain>
    </source>
</reference>
<feature type="compositionally biased region" description="Polar residues" evidence="2">
    <location>
        <begin position="263"/>
        <end position="278"/>
    </location>
</feature>
<dbReference type="InParanoid" id="D8UH48"/>
<feature type="coiled-coil region" evidence="1">
    <location>
        <begin position="682"/>
        <end position="713"/>
    </location>
</feature>
<feature type="compositionally biased region" description="Polar residues" evidence="2">
    <location>
        <begin position="1024"/>
        <end position="1034"/>
    </location>
</feature>
<evidence type="ECO:0000256" key="2">
    <source>
        <dbReference type="SAM" id="MobiDB-lite"/>
    </source>
</evidence>
<feature type="region of interest" description="Disordered" evidence="2">
    <location>
        <begin position="2073"/>
        <end position="2096"/>
    </location>
</feature>
<dbReference type="PANTHER" id="PTHR45615">
    <property type="entry name" value="MYOSIN HEAVY CHAIN, NON-MUSCLE"/>
    <property type="match status" value="1"/>
</dbReference>
<organism evidence="4">
    <name type="scientific">Volvox carteri f. nagariensis</name>
    <dbReference type="NCBI Taxonomy" id="3068"/>
    <lineage>
        <taxon>Eukaryota</taxon>
        <taxon>Viridiplantae</taxon>
        <taxon>Chlorophyta</taxon>
        <taxon>core chlorophytes</taxon>
        <taxon>Chlorophyceae</taxon>
        <taxon>CS clade</taxon>
        <taxon>Chlamydomonadales</taxon>
        <taxon>Volvocaceae</taxon>
        <taxon>Volvox</taxon>
    </lineage>
</organism>
<feature type="coiled-coil region" evidence="1">
    <location>
        <begin position="350"/>
        <end position="391"/>
    </location>
</feature>
<keyword evidence="4" id="KW-1185">Reference proteome</keyword>
<dbReference type="RefSeq" id="XP_002958008.1">
    <property type="nucleotide sequence ID" value="XM_002957962.1"/>
</dbReference>
<evidence type="ECO:0000256" key="1">
    <source>
        <dbReference type="SAM" id="Coils"/>
    </source>
</evidence>
<gene>
    <name evidence="3" type="ORF">VOLCADRAFT_107907</name>
</gene>
<dbReference type="Proteomes" id="UP000001058">
    <property type="component" value="Unassembled WGS sequence"/>
</dbReference>
<protein>
    <submittedName>
        <fullName evidence="3">Uncharacterized protein</fullName>
    </submittedName>
</protein>
<dbReference type="PANTHER" id="PTHR45615:SF66">
    <property type="entry name" value="CARD DOMAIN-CONTAINING PROTEIN"/>
    <property type="match status" value="1"/>
</dbReference>
<feature type="compositionally biased region" description="Low complexity" evidence="2">
    <location>
        <begin position="2083"/>
        <end position="2096"/>
    </location>
</feature>
<name>D8UH48_VOLCA</name>